<evidence type="ECO:0000313" key="2">
    <source>
        <dbReference type="EMBL" id="GAA1616112.1"/>
    </source>
</evidence>
<proteinExistence type="predicted"/>
<reference evidence="3" key="1">
    <citation type="journal article" date="2019" name="Int. J. Syst. Evol. Microbiol.">
        <title>The Global Catalogue of Microorganisms (GCM) 10K type strain sequencing project: providing services to taxonomists for standard genome sequencing and annotation.</title>
        <authorList>
            <consortium name="The Broad Institute Genomics Platform"/>
            <consortium name="The Broad Institute Genome Sequencing Center for Infectious Disease"/>
            <person name="Wu L."/>
            <person name="Ma J."/>
        </authorList>
    </citation>
    <scope>NUCLEOTIDE SEQUENCE [LARGE SCALE GENOMIC DNA]</scope>
    <source>
        <strain evidence="3">JCM 13929</strain>
    </source>
</reference>
<accession>A0ABP4QTA6</accession>
<comment type="caution">
    <text evidence="2">The sequence shown here is derived from an EMBL/GenBank/DDBJ whole genome shotgun (WGS) entry which is preliminary data.</text>
</comment>
<gene>
    <name evidence="2" type="ORF">GCM10009733_010500</name>
</gene>
<feature type="compositionally biased region" description="Polar residues" evidence="1">
    <location>
        <begin position="1"/>
        <end position="13"/>
    </location>
</feature>
<dbReference type="Proteomes" id="UP001500064">
    <property type="component" value="Unassembled WGS sequence"/>
</dbReference>
<protein>
    <submittedName>
        <fullName evidence="2">Uncharacterized protein</fullName>
    </submittedName>
</protein>
<evidence type="ECO:0000256" key="1">
    <source>
        <dbReference type="SAM" id="MobiDB-lite"/>
    </source>
</evidence>
<evidence type="ECO:0000313" key="3">
    <source>
        <dbReference type="Proteomes" id="UP001500064"/>
    </source>
</evidence>
<dbReference type="EMBL" id="BAAAMU010000005">
    <property type="protein sequence ID" value="GAA1616112.1"/>
    <property type="molecule type" value="Genomic_DNA"/>
</dbReference>
<feature type="region of interest" description="Disordered" evidence="1">
    <location>
        <begin position="1"/>
        <end position="24"/>
    </location>
</feature>
<name>A0ABP4QTA6_9ACTN</name>
<organism evidence="2 3">
    <name type="scientific">Nonomuraea maheshkhaliensis</name>
    <dbReference type="NCBI Taxonomy" id="419590"/>
    <lineage>
        <taxon>Bacteria</taxon>
        <taxon>Bacillati</taxon>
        <taxon>Actinomycetota</taxon>
        <taxon>Actinomycetes</taxon>
        <taxon>Streptosporangiales</taxon>
        <taxon>Streptosporangiaceae</taxon>
        <taxon>Nonomuraea</taxon>
    </lineage>
</organism>
<sequence length="99" mass="10755">MTVASHQASQVTSRPGPPSTAGARCLAPPLRIFTPMVLTDTGAKLSKSLIRDGRTPPPPGTHDWMLDIATWPGDVVSFNIERARFSRSRCLQSHDMGKD</sequence>
<keyword evidence="3" id="KW-1185">Reference proteome</keyword>